<dbReference type="Gene3D" id="3.10.105.10">
    <property type="entry name" value="Dipeptide-binding Protein, Domain 3"/>
    <property type="match status" value="1"/>
</dbReference>
<dbReference type="Pfam" id="PF00496">
    <property type="entry name" value="SBP_bac_5"/>
    <property type="match status" value="1"/>
</dbReference>
<evidence type="ECO:0000313" key="4">
    <source>
        <dbReference type="Proteomes" id="UP000315677"/>
    </source>
</evidence>
<dbReference type="EMBL" id="VFPA01000002">
    <property type="protein sequence ID" value="TQM10819.1"/>
    <property type="molecule type" value="Genomic_DNA"/>
</dbReference>
<proteinExistence type="predicted"/>
<dbReference type="Gene3D" id="3.40.190.10">
    <property type="entry name" value="Periplasmic binding protein-like II"/>
    <property type="match status" value="1"/>
</dbReference>
<evidence type="ECO:0000259" key="2">
    <source>
        <dbReference type="Pfam" id="PF00496"/>
    </source>
</evidence>
<organism evidence="3 4">
    <name type="scientific">Pseudonocardia kunmingensis</name>
    <dbReference type="NCBI Taxonomy" id="630975"/>
    <lineage>
        <taxon>Bacteria</taxon>
        <taxon>Bacillati</taxon>
        <taxon>Actinomycetota</taxon>
        <taxon>Actinomycetes</taxon>
        <taxon>Pseudonocardiales</taxon>
        <taxon>Pseudonocardiaceae</taxon>
        <taxon>Pseudonocardia</taxon>
    </lineage>
</organism>
<dbReference type="PIRSF" id="PIRSF002741">
    <property type="entry name" value="MppA"/>
    <property type="match status" value="1"/>
</dbReference>
<feature type="chain" id="PRO_5038467810" evidence="1">
    <location>
        <begin position="24"/>
        <end position="511"/>
    </location>
</feature>
<dbReference type="CDD" id="cd08490">
    <property type="entry name" value="PBP2_NikA_DppA_OppA_like_3"/>
    <property type="match status" value="1"/>
</dbReference>
<comment type="caution">
    <text evidence="3">The sequence shown here is derived from an EMBL/GenBank/DDBJ whole genome shotgun (WGS) entry which is preliminary data.</text>
</comment>
<reference evidence="3 4" key="1">
    <citation type="submission" date="2019-06" db="EMBL/GenBank/DDBJ databases">
        <title>Sequencing the genomes of 1000 actinobacteria strains.</title>
        <authorList>
            <person name="Klenk H.-P."/>
        </authorList>
    </citation>
    <scope>NUCLEOTIDE SEQUENCE [LARGE SCALE GENOMIC DNA]</scope>
    <source>
        <strain evidence="3 4">DSM 45301</strain>
    </source>
</reference>
<dbReference type="OrthoDB" id="5243526at2"/>
<feature type="signal peptide" evidence="1">
    <location>
        <begin position="1"/>
        <end position="23"/>
    </location>
</feature>
<dbReference type="GO" id="GO:0043190">
    <property type="term" value="C:ATP-binding cassette (ABC) transporter complex"/>
    <property type="evidence" value="ECO:0007669"/>
    <property type="project" value="InterPro"/>
</dbReference>
<dbReference type="GO" id="GO:0015833">
    <property type="term" value="P:peptide transport"/>
    <property type="evidence" value="ECO:0007669"/>
    <property type="project" value="TreeGrafter"/>
</dbReference>
<accession>A0A543DNA8</accession>
<dbReference type="PROSITE" id="PS51257">
    <property type="entry name" value="PROKAR_LIPOPROTEIN"/>
    <property type="match status" value="1"/>
</dbReference>
<dbReference type="PANTHER" id="PTHR30290">
    <property type="entry name" value="PERIPLASMIC BINDING COMPONENT OF ABC TRANSPORTER"/>
    <property type="match status" value="1"/>
</dbReference>
<evidence type="ECO:0000313" key="3">
    <source>
        <dbReference type="EMBL" id="TQM10819.1"/>
    </source>
</evidence>
<keyword evidence="1" id="KW-0732">Signal</keyword>
<dbReference type="GO" id="GO:0042597">
    <property type="term" value="C:periplasmic space"/>
    <property type="evidence" value="ECO:0007669"/>
    <property type="project" value="UniProtKB-ARBA"/>
</dbReference>
<gene>
    <name evidence="3" type="ORF">FB558_3341</name>
</gene>
<sequence>MPRARPPALPRAVVALLAVLLVAACGGPQPTGEPVPDGDLAIAMQFAPRSGYALDTDDAFVLTQLGATETLVAAGPDGQPVPRLATAWTQADPQTWRFELRPGVTFHDGTPLTGEAVAAALNWVAGVTAPPRAVRGVGLVAEAESDATVLVRTSAPDPILPLRLTSPNTAILAPSAYRGDGPPAVLGTGTGPMRLTATDPAAASLERFDGYWGGRPRLATVRAEYVPDPAARALAFRAGDVDIAQGLPEPAVLELSATDGVEVQTVAAPRTVTLFLNQSAAPFADVRVRRAVQLAVDRTALAEQALAGAALPASELFGPAVPWGADTPPPPPDPAAATALLAEAGYGPANPLTVRLWTYPNRPELPVLATAVQAMLTEVGIEAEIQVGEYATQEPEVLAGRYDMFLLSRSHLTDVPDAAGVLTSDYTCDGSFNLDRYCAPAFDALVAGLSGVTDPAARQEVFARAAQQLVADAVGVHLVHSQDSAAARGVVGFTADPTGKALVTAELATTG</sequence>
<name>A0A543DNA8_9PSEU</name>
<dbReference type="GO" id="GO:1904680">
    <property type="term" value="F:peptide transmembrane transporter activity"/>
    <property type="evidence" value="ECO:0007669"/>
    <property type="project" value="TreeGrafter"/>
</dbReference>
<dbReference type="PANTHER" id="PTHR30290:SF65">
    <property type="entry name" value="MONOACYL PHOSPHATIDYLINOSITOL TETRAMANNOSIDE-BINDING PROTEIN LPQW-RELATED"/>
    <property type="match status" value="1"/>
</dbReference>
<dbReference type="SUPFAM" id="SSF53850">
    <property type="entry name" value="Periplasmic binding protein-like II"/>
    <property type="match status" value="1"/>
</dbReference>
<dbReference type="AlphaFoldDB" id="A0A543DNA8"/>
<protein>
    <submittedName>
        <fullName evidence="3">Peptide/nickel transport system substrate-binding protein</fullName>
    </submittedName>
</protein>
<keyword evidence="4" id="KW-1185">Reference proteome</keyword>
<dbReference type="Proteomes" id="UP000315677">
    <property type="component" value="Unassembled WGS sequence"/>
</dbReference>
<dbReference type="RefSeq" id="WP_142054480.1">
    <property type="nucleotide sequence ID" value="NZ_VFPA01000002.1"/>
</dbReference>
<dbReference type="InterPro" id="IPR039424">
    <property type="entry name" value="SBP_5"/>
</dbReference>
<dbReference type="InterPro" id="IPR030678">
    <property type="entry name" value="Peptide/Ni-bd"/>
</dbReference>
<dbReference type="InterPro" id="IPR000914">
    <property type="entry name" value="SBP_5_dom"/>
</dbReference>
<feature type="domain" description="Solute-binding protein family 5" evidence="2">
    <location>
        <begin position="79"/>
        <end position="431"/>
    </location>
</feature>
<evidence type="ECO:0000256" key="1">
    <source>
        <dbReference type="SAM" id="SignalP"/>
    </source>
</evidence>